<organism evidence="20 21">
    <name type="scientific">Pelotomaculum isophthalicicum JI</name>
    <dbReference type="NCBI Taxonomy" id="947010"/>
    <lineage>
        <taxon>Bacteria</taxon>
        <taxon>Bacillati</taxon>
        <taxon>Bacillota</taxon>
        <taxon>Clostridia</taxon>
        <taxon>Eubacteriales</taxon>
        <taxon>Desulfotomaculaceae</taxon>
        <taxon>Pelotomaculum</taxon>
    </lineage>
</organism>
<keyword evidence="11 19" id="KW-0460">Magnesium</keyword>
<dbReference type="HAMAP" id="MF_00719">
    <property type="entry name" value="CobS"/>
    <property type="match status" value="1"/>
</dbReference>
<evidence type="ECO:0000256" key="8">
    <source>
        <dbReference type="ARBA" id="ARBA00022573"/>
    </source>
</evidence>
<keyword evidence="13 19" id="KW-0472">Membrane</keyword>
<evidence type="ECO:0000256" key="5">
    <source>
        <dbReference type="ARBA" id="ARBA00013200"/>
    </source>
</evidence>
<sequence>MKSILFAFYQLTRLPLPTIKFDEVACGKSTAFFPLVGLTLGALMAVLDWAVRLLFPVNVEAALLVVGMVVLTGGVHLDGFMDSIDGLFSGRSRERKLDIMHDSRVGAFGVVGVVCLLLLKYNLWLGLTGTELTRILLIVPSLSRWAMTFAITLFPYARPEGLGKIYAIYTGTKELSVSTLIAVAITGVLFRVQGFWLILVCVVLTCLAGLLITKKLGGLTGDIYGFINEAMEVTLLLAVYPVLNINRV</sequence>
<dbReference type="GO" id="GO:0008818">
    <property type="term" value="F:cobalamin 5'-phosphate synthase activity"/>
    <property type="evidence" value="ECO:0007669"/>
    <property type="project" value="UniProtKB-UniRule"/>
</dbReference>
<evidence type="ECO:0000256" key="18">
    <source>
        <dbReference type="ARBA" id="ARBA00049504"/>
    </source>
</evidence>
<comment type="cofactor">
    <cofactor evidence="1 19">
        <name>Mg(2+)</name>
        <dbReference type="ChEBI" id="CHEBI:18420"/>
    </cofactor>
</comment>
<dbReference type="Proteomes" id="UP001154312">
    <property type="component" value="Unassembled WGS sequence"/>
</dbReference>
<keyword evidence="9 19" id="KW-0808">Transferase</keyword>
<keyword evidence="10 19" id="KW-0812">Transmembrane</keyword>
<feature type="transmembrane region" description="Helical" evidence="19">
    <location>
        <begin position="31"/>
        <end position="55"/>
    </location>
</feature>
<feature type="transmembrane region" description="Helical" evidence="19">
    <location>
        <begin position="195"/>
        <end position="212"/>
    </location>
</feature>
<evidence type="ECO:0000256" key="6">
    <source>
        <dbReference type="ARBA" id="ARBA00015850"/>
    </source>
</evidence>
<dbReference type="GO" id="GO:0009236">
    <property type="term" value="P:cobalamin biosynthetic process"/>
    <property type="evidence" value="ECO:0007669"/>
    <property type="project" value="UniProtKB-UniRule"/>
</dbReference>
<dbReference type="RefSeq" id="WP_277442659.1">
    <property type="nucleotide sequence ID" value="NZ_JAKOAV010000004.1"/>
</dbReference>
<accession>A0A9X4H595</accession>
<name>A0A9X4H595_9FIRM</name>
<dbReference type="EMBL" id="JAKOAV010000004">
    <property type="protein sequence ID" value="MDF9407424.1"/>
    <property type="molecule type" value="Genomic_DNA"/>
</dbReference>
<feature type="transmembrane region" description="Helical" evidence="19">
    <location>
        <begin position="135"/>
        <end position="154"/>
    </location>
</feature>
<comment type="catalytic activity">
    <reaction evidence="17 19">
        <text>alpha-ribazole + adenosylcob(III)inamide-GDP = adenosylcob(III)alamin + GMP + H(+)</text>
        <dbReference type="Rhea" id="RHEA:16049"/>
        <dbReference type="ChEBI" id="CHEBI:10329"/>
        <dbReference type="ChEBI" id="CHEBI:15378"/>
        <dbReference type="ChEBI" id="CHEBI:18408"/>
        <dbReference type="ChEBI" id="CHEBI:58115"/>
        <dbReference type="ChEBI" id="CHEBI:60487"/>
        <dbReference type="EC" id="2.7.8.26"/>
    </reaction>
</comment>
<keyword evidence="8 19" id="KW-0169">Cobalamin biosynthesis</keyword>
<feature type="transmembrane region" description="Helical" evidence="19">
    <location>
        <begin position="166"/>
        <end position="189"/>
    </location>
</feature>
<comment type="catalytic activity">
    <reaction evidence="18 19">
        <text>alpha-ribazole 5'-phosphate + adenosylcob(III)inamide-GDP = adenosylcob(III)alamin 5'-phosphate + GMP + H(+)</text>
        <dbReference type="Rhea" id="RHEA:23560"/>
        <dbReference type="ChEBI" id="CHEBI:15378"/>
        <dbReference type="ChEBI" id="CHEBI:57918"/>
        <dbReference type="ChEBI" id="CHEBI:58115"/>
        <dbReference type="ChEBI" id="CHEBI:60487"/>
        <dbReference type="ChEBI" id="CHEBI:60493"/>
        <dbReference type="EC" id="2.7.8.26"/>
    </reaction>
</comment>
<feature type="transmembrane region" description="Helical" evidence="19">
    <location>
        <begin position="105"/>
        <end position="123"/>
    </location>
</feature>
<dbReference type="GO" id="GO:0005886">
    <property type="term" value="C:plasma membrane"/>
    <property type="evidence" value="ECO:0007669"/>
    <property type="project" value="UniProtKB-SubCell"/>
</dbReference>
<comment type="similarity">
    <text evidence="4 19">Belongs to the CobS family.</text>
</comment>
<reference evidence="20" key="1">
    <citation type="submission" date="2022-02" db="EMBL/GenBank/DDBJ databases">
        <authorList>
            <person name="Leng L."/>
        </authorList>
    </citation>
    <scope>NUCLEOTIDE SEQUENCE</scope>
    <source>
        <strain evidence="20">JI</strain>
    </source>
</reference>
<comment type="function">
    <text evidence="14 19">Joins adenosylcobinamide-GDP and alpha-ribazole to generate adenosylcobalamin (Ado-cobalamin). Also synthesizes adenosylcobalamin 5'-phosphate from adenosylcobinamide-GDP and alpha-ribazole 5'-phosphate.</text>
</comment>
<keyword evidence="7 19" id="KW-1003">Cell membrane</keyword>
<evidence type="ECO:0000256" key="2">
    <source>
        <dbReference type="ARBA" id="ARBA00004651"/>
    </source>
</evidence>
<protein>
    <recommendedName>
        <fullName evidence="6 19">Adenosylcobinamide-GDP ribazoletransferase</fullName>
        <ecNumber evidence="5 19">2.7.8.26</ecNumber>
    </recommendedName>
    <alternativeName>
        <fullName evidence="16 19">Cobalamin synthase</fullName>
    </alternativeName>
    <alternativeName>
        <fullName evidence="15 19">Cobalamin-5'-phosphate synthase</fullName>
    </alternativeName>
</protein>
<evidence type="ECO:0000256" key="3">
    <source>
        <dbReference type="ARBA" id="ARBA00004663"/>
    </source>
</evidence>
<feature type="transmembrane region" description="Helical" evidence="19">
    <location>
        <begin position="61"/>
        <end position="84"/>
    </location>
</feature>
<evidence type="ECO:0000256" key="12">
    <source>
        <dbReference type="ARBA" id="ARBA00022989"/>
    </source>
</evidence>
<dbReference type="Pfam" id="PF02654">
    <property type="entry name" value="CobS"/>
    <property type="match status" value="1"/>
</dbReference>
<dbReference type="GO" id="GO:0051073">
    <property type="term" value="F:adenosylcobinamide-GDP ribazoletransferase activity"/>
    <property type="evidence" value="ECO:0007669"/>
    <property type="project" value="UniProtKB-UniRule"/>
</dbReference>
<evidence type="ECO:0000313" key="20">
    <source>
        <dbReference type="EMBL" id="MDF9407424.1"/>
    </source>
</evidence>
<dbReference type="PANTHER" id="PTHR34148:SF1">
    <property type="entry name" value="ADENOSYLCOBINAMIDE-GDP RIBAZOLETRANSFERASE"/>
    <property type="match status" value="1"/>
</dbReference>
<comment type="subcellular location">
    <subcellularLocation>
        <location evidence="2 19">Cell membrane</location>
        <topology evidence="2 19">Multi-pass membrane protein</topology>
    </subcellularLocation>
</comment>
<evidence type="ECO:0000313" key="21">
    <source>
        <dbReference type="Proteomes" id="UP001154312"/>
    </source>
</evidence>
<dbReference type="EC" id="2.7.8.26" evidence="5 19"/>
<evidence type="ECO:0000256" key="7">
    <source>
        <dbReference type="ARBA" id="ARBA00022475"/>
    </source>
</evidence>
<comment type="caution">
    <text evidence="20">The sequence shown here is derived from an EMBL/GenBank/DDBJ whole genome shotgun (WGS) entry which is preliminary data.</text>
</comment>
<dbReference type="PANTHER" id="PTHR34148">
    <property type="entry name" value="ADENOSYLCOBINAMIDE-GDP RIBAZOLETRANSFERASE"/>
    <property type="match status" value="1"/>
</dbReference>
<dbReference type="AlphaFoldDB" id="A0A9X4H595"/>
<feature type="transmembrane region" description="Helical" evidence="19">
    <location>
        <begin position="224"/>
        <end position="243"/>
    </location>
</feature>
<evidence type="ECO:0000256" key="19">
    <source>
        <dbReference type="HAMAP-Rule" id="MF_00719"/>
    </source>
</evidence>
<evidence type="ECO:0000256" key="14">
    <source>
        <dbReference type="ARBA" id="ARBA00025228"/>
    </source>
</evidence>
<keyword evidence="12 19" id="KW-1133">Transmembrane helix</keyword>
<evidence type="ECO:0000256" key="1">
    <source>
        <dbReference type="ARBA" id="ARBA00001946"/>
    </source>
</evidence>
<proteinExistence type="inferred from homology"/>
<comment type="pathway">
    <text evidence="3 19">Cofactor biosynthesis; adenosylcobalamin biosynthesis; adenosylcobalamin from cob(II)yrinate a,c-diamide: step 7/7.</text>
</comment>
<evidence type="ECO:0000256" key="17">
    <source>
        <dbReference type="ARBA" id="ARBA00048623"/>
    </source>
</evidence>
<evidence type="ECO:0000256" key="11">
    <source>
        <dbReference type="ARBA" id="ARBA00022842"/>
    </source>
</evidence>
<keyword evidence="21" id="KW-1185">Reference proteome</keyword>
<dbReference type="NCBIfam" id="TIGR00317">
    <property type="entry name" value="cobS"/>
    <property type="match status" value="1"/>
</dbReference>
<evidence type="ECO:0000256" key="4">
    <source>
        <dbReference type="ARBA" id="ARBA00010561"/>
    </source>
</evidence>
<evidence type="ECO:0000256" key="15">
    <source>
        <dbReference type="ARBA" id="ARBA00032605"/>
    </source>
</evidence>
<evidence type="ECO:0000256" key="10">
    <source>
        <dbReference type="ARBA" id="ARBA00022692"/>
    </source>
</evidence>
<evidence type="ECO:0000256" key="13">
    <source>
        <dbReference type="ARBA" id="ARBA00023136"/>
    </source>
</evidence>
<evidence type="ECO:0000256" key="16">
    <source>
        <dbReference type="ARBA" id="ARBA00032853"/>
    </source>
</evidence>
<dbReference type="InterPro" id="IPR003805">
    <property type="entry name" value="CobS"/>
</dbReference>
<evidence type="ECO:0000256" key="9">
    <source>
        <dbReference type="ARBA" id="ARBA00022679"/>
    </source>
</evidence>
<gene>
    <name evidence="19 20" type="primary">cobS</name>
    <name evidence="20" type="ORF">L7E55_03455</name>
</gene>